<dbReference type="SMART" id="SM01194">
    <property type="entry name" value="eRF1_1"/>
    <property type="match status" value="1"/>
</dbReference>
<evidence type="ECO:0000256" key="1">
    <source>
        <dbReference type="ARBA" id="ARBA00004496"/>
    </source>
</evidence>
<accession>A0A8J6B0N3</accession>
<dbReference type="Gene3D" id="3.30.420.60">
    <property type="entry name" value="eRF1 domain 2"/>
    <property type="match status" value="1"/>
</dbReference>
<comment type="subunit">
    <text evidence="3">Heterodimer of two subunits, one of which binds GTP.</text>
</comment>
<dbReference type="InterPro" id="IPR042226">
    <property type="entry name" value="eFR1_2_sf"/>
</dbReference>
<evidence type="ECO:0000256" key="4">
    <source>
        <dbReference type="ARBA" id="ARBA00013382"/>
    </source>
</evidence>
<gene>
    <name evidence="9" type="ORF">J8273_3728</name>
    <name evidence="8" type="ORF">J8273_6520</name>
</gene>
<dbReference type="SUPFAM" id="SSF55481">
    <property type="entry name" value="N-terminal domain of eukaryotic peptide chain release factor subunit 1, ERF1"/>
    <property type="match status" value="1"/>
</dbReference>
<proteinExistence type="inferred from homology"/>
<evidence type="ECO:0000256" key="3">
    <source>
        <dbReference type="ARBA" id="ARBA00011520"/>
    </source>
</evidence>
<organism evidence="8 10">
    <name type="scientific">Carpediemonas membranifera</name>
    <dbReference type="NCBI Taxonomy" id="201153"/>
    <lineage>
        <taxon>Eukaryota</taxon>
        <taxon>Metamonada</taxon>
        <taxon>Carpediemonas-like organisms</taxon>
        <taxon>Carpediemonas</taxon>
    </lineage>
</organism>
<dbReference type="GO" id="GO:0005737">
    <property type="term" value="C:cytoplasm"/>
    <property type="evidence" value="ECO:0007669"/>
    <property type="project" value="UniProtKB-SubCell"/>
</dbReference>
<evidence type="ECO:0000259" key="7">
    <source>
        <dbReference type="SMART" id="SM01194"/>
    </source>
</evidence>
<dbReference type="SUPFAM" id="SSF55315">
    <property type="entry name" value="L30e-like"/>
    <property type="match status" value="1"/>
</dbReference>
<dbReference type="FunFam" id="3.30.1330.30:FF:000006">
    <property type="entry name" value="Peptide chain release factor subunit 1"/>
    <property type="match status" value="1"/>
</dbReference>
<dbReference type="EMBL" id="JAHDYR010000013">
    <property type="protein sequence ID" value="KAG9394752.1"/>
    <property type="molecule type" value="Genomic_DNA"/>
</dbReference>
<evidence type="ECO:0000313" key="8">
    <source>
        <dbReference type="EMBL" id="KAG9391744.1"/>
    </source>
</evidence>
<dbReference type="InterPro" id="IPR005142">
    <property type="entry name" value="eRF1_3"/>
</dbReference>
<sequence>MADNEEDKHIDLWRVRKLVEHLEQAKGNGTSMVSLIIPAGDQISRYSKMLAEEYGTASNIKSRVNRLSVLAAITSTQQKLKLYTRVPPNGLVVYSGTVIGDEGKEKKVSMTIEPIRPIKQSLYLCDNKFHTEPLRELLEDDKKFGFIIMDGNGCLYGTVCGSTRTVLHSFSVDLPKKHGRGGQSAVRFSRLREEKRHHYVRKVCEVAVQQFIDNEKPNVQGLILAGSADFKSVLAGSDMFDPRLKKIVLKMVDVSYGGEDGFNQAIDLAQECLANVKLLEEKKLIAGYFEEISRDTGQFCFGVSDTMHALDLGSVDDLILWENLAHVRYVFRDNENPDVPIVRIMTPDDIKNKNDNNLFLSDTGKKLDVLDEQLLSEWIVQNYKNFGCRLHFITDRSQEGHQFVKGFGGIGGVLRWKVDMAAIIDAEMDDYDDLEDFM</sequence>
<comment type="similarity">
    <text evidence="2">Belongs to the eukaryotic release factor 1 family.</text>
</comment>
<keyword evidence="6" id="KW-0648">Protein biosynthesis</keyword>
<evidence type="ECO:0000313" key="9">
    <source>
        <dbReference type="EMBL" id="KAG9394752.1"/>
    </source>
</evidence>
<dbReference type="InterPro" id="IPR005140">
    <property type="entry name" value="eRF1_Pelota-like_N"/>
</dbReference>
<comment type="caution">
    <text evidence="8">The sequence shown here is derived from an EMBL/GenBank/DDBJ whole genome shotgun (WGS) entry which is preliminary data.</text>
</comment>
<dbReference type="Proteomes" id="UP000717585">
    <property type="component" value="Unassembled WGS sequence"/>
</dbReference>
<comment type="subcellular location">
    <subcellularLocation>
        <location evidence="1">Cytoplasm</location>
    </subcellularLocation>
</comment>
<dbReference type="InterPro" id="IPR024049">
    <property type="entry name" value="eRF1_1_sf"/>
</dbReference>
<dbReference type="AlphaFoldDB" id="A0A8J6B0N3"/>
<evidence type="ECO:0000256" key="2">
    <source>
        <dbReference type="ARBA" id="ARBA00005326"/>
    </source>
</evidence>
<name>A0A8J6B0N3_9EUKA</name>
<keyword evidence="5" id="KW-0963">Cytoplasm</keyword>
<dbReference type="FunFam" id="3.30.960.10:FF:000003">
    <property type="entry name" value="Peptide chain release factor subunit 1"/>
    <property type="match status" value="1"/>
</dbReference>
<dbReference type="Gene3D" id="3.30.1330.30">
    <property type="match status" value="1"/>
</dbReference>
<dbReference type="PANTHER" id="PTHR10113">
    <property type="entry name" value="PEPTIDE CHAIN RELEASE FACTOR SUBUNIT 1"/>
    <property type="match status" value="1"/>
</dbReference>
<dbReference type="EMBL" id="JAHDYR010000053">
    <property type="protein sequence ID" value="KAG9391744.1"/>
    <property type="molecule type" value="Genomic_DNA"/>
</dbReference>
<dbReference type="NCBIfam" id="TIGR03676">
    <property type="entry name" value="aRF1_eRF1"/>
    <property type="match status" value="1"/>
</dbReference>
<dbReference type="InterPro" id="IPR004403">
    <property type="entry name" value="Peptide_chain-rel_eRF1/aRF1"/>
</dbReference>
<dbReference type="SUPFAM" id="SSF53137">
    <property type="entry name" value="Translational machinery components"/>
    <property type="match status" value="1"/>
</dbReference>
<protein>
    <recommendedName>
        <fullName evidence="4">Eukaryotic peptide chain release factor subunit 1</fullName>
    </recommendedName>
</protein>
<dbReference type="Pfam" id="PF03463">
    <property type="entry name" value="eRF1_1"/>
    <property type="match status" value="1"/>
</dbReference>
<dbReference type="InterPro" id="IPR029064">
    <property type="entry name" value="Ribosomal_eL30-like_sf"/>
</dbReference>
<feature type="domain" description="eRF1/Pelota-like N-terminal" evidence="7">
    <location>
        <begin position="3"/>
        <end position="139"/>
    </location>
</feature>
<dbReference type="OrthoDB" id="10254527at2759"/>
<dbReference type="Gene3D" id="3.30.960.10">
    <property type="entry name" value="eRF1 domain 1"/>
    <property type="match status" value="1"/>
</dbReference>
<keyword evidence="10" id="KW-1185">Reference proteome</keyword>
<dbReference type="InterPro" id="IPR005141">
    <property type="entry name" value="eRF1_2"/>
</dbReference>
<evidence type="ECO:0000313" key="10">
    <source>
        <dbReference type="Proteomes" id="UP000717585"/>
    </source>
</evidence>
<evidence type="ECO:0000256" key="5">
    <source>
        <dbReference type="ARBA" id="ARBA00022490"/>
    </source>
</evidence>
<reference evidence="8" key="1">
    <citation type="submission" date="2021-05" db="EMBL/GenBank/DDBJ databases">
        <title>A free-living protist that lacks canonical eukaryotic 1 DNA replication and segregation systems.</title>
        <authorList>
            <person name="Salas-Leiva D.E."/>
            <person name="Tromer E.C."/>
            <person name="Curtis B.A."/>
            <person name="Jerlstrom-Hultqvist J."/>
            <person name="Kolisko M."/>
            <person name="Yi Z."/>
            <person name="Salas-Leiva J.S."/>
            <person name="Gallot-Lavallee L."/>
            <person name="Kops G.J.P.L."/>
            <person name="Archibald J.M."/>
            <person name="Simpson A.G.B."/>
            <person name="Roger A.J."/>
        </authorList>
    </citation>
    <scope>NUCLEOTIDE SEQUENCE</scope>
    <source>
        <strain evidence="8">BICM</strain>
    </source>
</reference>
<dbReference type="Pfam" id="PF03464">
    <property type="entry name" value="eRF1_2"/>
    <property type="match status" value="1"/>
</dbReference>
<dbReference type="FunFam" id="3.30.420.60:FF:000003">
    <property type="entry name" value="Peptide chain release factor subunit 1"/>
    <property type="match status" value="1"/>
</dbReference>
<dbReference type="Pfam" id="PF03465">
    <property type="entry name" value="eRF1_3"/>
    <property type="match status" value="1"/>
</dbReference>
<evidence type="ECO:0000256" key="6">
    <source>
        <dbReference type="ARBA" id="ARBA00022917"/>
    </source>
</evidence>
<dbReference type="GO" id="GO:0003747">
    <property type="term" value="F:translation release factor activity"/>
    <property type="evidence" value="ECO:0007669"/>
    <property type="project" value="InterPro"/>
</dbReference>